<dbReference type="Gene3D" id="3.30.70.870">
    <property type="entry name" value="Elongation Factor G (Translational Gtpase), domain 3"/>
    <property type="match status" value="1"/>
</dbReference>
<dbReference type="FunFam" id="3.30.70.870:FF:000002">
    <property type="entry name" value="Translation elongation factor 2"/>
    <property type="match status" value="1"/>
</dbReference>
<keyword evidence="1" id="KW-0547">Nucleotide-binding</keyword>
<dbReference type="OrthoDB" id="203at2759"/>
<dbReference type="AlphaFoldDB" id="A0A5A7Q1Z4"/>
<dbReference type="GO" id="GO:0042256">
    <property type="term" value="P:cytosolic ribosome assembly"/>
    <property type="evidence" value="ECO:0007669"/>
    <property type="project" value="TreeGrafter"/>
</dbReference>
<keyword evidence="2" id="KW-0342">GTP-binding</keyword>
<dbReference type="GO" id="GO:1990904">
    <property type="term" value="C:ribonucleoprotein complex"/>
    <property type="evidence" value="ECO:0007669"/>
    <property type="project" value="TreeGrafter"/>
</dbReference>
<dbReference type="GO" id="GO:0043022">
    <property type="term" value="F:ribosome binding"/>
    <property type="evidence" value="ECO:0007669"/>
    <property type="project" value="TreeGrafter"/>
</dbReference>
<name>A0A5A7Q1Z4_STRAF</name>
<reference evidence="4" key="1">
    <citation type="journal article" date="2019" name="Curr. Biol.">
        <title>Genome Sequence of Striga asiatica Provides Insight into the Evolution of Plant Parasitism.</title>
        <authorList>
            <person name="Yoshida S."/>
            <person name="Kim S."/>
            <person name="Wafula E.K."/>
            <person name="Tanskanen J."/>
            <person name="Kim Y.M."/>
            <person name="Honaas L."/>
            <person name="Yang Z."/>
            <person name="Spallek T."/>
            <person name="Conn C.E."/>
            <person name="Ichihashi Y."/>
            <person name="Cheong K."/>
            <person name="Cui S."/>
            <person name="Der J.P."/>
            <person name="Gundlach H."/>
            <person name="Jiao Y."/>
            <person name="Hori C."/>
            <person name="Ishida J.K."/>
            <person name="Kasahara H."/>
            <person name="Kiba T."/>
            <person name="Kim M.S."/>
            <person name="Koo N."/>
            <person name="Laohavisit A."/>
            <person name="Lee Y.H."/>
            <person name="Lumba S."/>
            <person name="McCourt P."/>
            <person name="Mortimer J.C."/>
            <person name="Mutuku J.M."/>
            <person name="Nomura T."/>
            <person name="Sasaki-Sekimoto Y."/>
            <person name="Seto Y."/>
            <person name="Wang Y."/>
            <person name="Wakatake T."/>
            <person name="Sakakibara H."/>
            <person name="Demura T."/>
            <person name="Yamaguchi S."/>
            <person name="Yoneyama K."/>
            <person name="Manabe R.I."/>
            <person name="Nelson D.C."/>
            <person name="Schulman A.H."/>
            <person name="Timko M.P."/>
            <person name="dePamphilis C.W."/>
            <person name="Choi D."/>
            <person name="Shirasu K."/>
        </authorList>
    </citation>
    <scope>NUCLEOTIDE SEQUENCE [LARGE SCALE GENOMIC DNA]</scope>
    <source>
        <strain evidence="4">cv. UVA1</strain>
    </source>
</reference>
<dbReference type="PANTHER" id="PTHR42908">
    <property type="entry name" value="TRANSLATION ELONGATION FACTOR-RELATED"/>
    <property type="match status" value="1"/>
</dbReference>
<evidence type="ECO:0000313" key="3">
    <source>
        <dbReference type="EMBL" id="GER38377.1"/>
    </source>
</evidence>
<keyword evidence="3" id="KW-0648">Protein biosynthesis</keyword>
<dbReference type="GO" id="GO:0005829">
    <property type="term" value="C:cytosol"/>
    <property type="evidence" value="ECO:0007669"/>
    <property type="project" value="TreeGrafter"/>
</dbReference>
<dbReference type="Proteomes" id="UP000325081">
    <property type="component" value="Unassembled WGS sequence"/>
</dbReference>
<dbReference type="GO" id="GO:0005525">
    <property type="term" value="F:GTP binding"/>
    <property type="evidence" value="ECO:0007669"/>
    <property type="project" value="UniProtKB-KW"/>
</dbReference>
<organism evidence="3 4">
    <name type="scientific">Striga asiatica</name>
    <name type="common">Asiatic witchweed</name>
    <name type="synonym">Buchnera asiatica</name>
    <dbReference type="NCBI Taxonomy" id="4170"/>
    <lineage>
        <taxon>Eukaryota</taxon>
        <taxon>Viridiplantae</taxon>
        <taxon>Streptophyta</taxon>
        <taxon>Embryophyta</taxon>
        <taxon>Tracheophyta</taxon>
        <taxon>Spermatophyta</taxon>
        <taxon>Magnoliopsida</taxon>
        <taxon>eudicotyledons</taxon>
        <taxon>Gunneridae</taxon>
        <taxon>Pentapetalae</taxon>
        <taxon>asterids</taxon>
        <taxon>lamiids</taxon>
        <taxon>Lamiales</taxon>
        <taxon>Orobanchaceae</taxon>
        <taxon>Buchnereae</taxon>
        <taxon>Striga</taxon>
    </lineage>
</organism>
<protein>
    <submittedName>
        <fullName evidence="3">Elongation factor 2</fullName>
    </submittedName>
</protein>
<evidence type="ECO:0000256" key="2">
    <source>
        <dbReference type="ARBA" id="ARBA00023134"/>
    </source>
</evidence>
<gene>
    <name evidence="3" type="ORF">STAS_14899</name>
</gene>
<evidence type="ECO:0000256" key="1">
    <source>
        <dbReference type="ARBA" id="ARBA00022741"/>
    </source>
</evidence>
<dbReference type="GO" id="GO:0003746">
    <property type="term" value="F:translation elongation factor activity"/>
    <property type="evidence" value="ECO:0007669"/>
    <property type="project" value="UniProtKB-KW"/>
</dbReference>
<feature type="non-terminal residue" evidence="3">
    <location>
        <position position="167"/>
    </location>
</feature>
<dbReference type="GO" id="GO:0003924">
    <property type="term" value="F:GTPase activity"/>
    <property type="evidence" value="ECO:0007669"/>
    <property type="project" value="TreeGrafter"/>
</dbReference>
<dbReference type="EMBL" id="BKCP01005494">
    <property type="protein sequence ID" value="GER38377.1"/>
    <property type="molecule type" value="Genomic_DNA"/>
</dbReference>
<proteinExistence type="predicted"/>
<keyword evidence="4" id="KW-1185">Reference proteome</keyword>
<dbReference type="InterPro" id="IPR035647">
    <property type="entry name" value="EFG_III/V"/>
</dbReference>
<keyword evidence="3" id="KW-0251">Elongation factor</keyword>
<sequence>MEKKTILLLFFTFNPNCSFVDIHVLNLGTDYLDCFLENIIYVPMDLNIMSPLDLSSVRCKVNGLHLLNLTDPFVEVSISCRGKHVVAAAGEVHLEKCVTDLKERFAKVRLKVSPPLVSEYVEKTTLLFVPQNIVTARKLIDAVRRRKGLPVEEKMVYHATKQRTLAR</sequence>
<dbReference type="PANTHER" id="PTHR42908:SF3">
    <property type="entry name" value="ELONGATION FACTOR-LIKE GTPASE 1"/>
    <property type="match status" value="1"/>
</dbReference>
<comment type="caution">
    <text evidence="3">The sequence shown here is derived from an EMBL/GenBank/DDBJ whole genome shotgun (WGS) entry which is preliminary data.</text>
</comment>
<dbReference type="SUPFAM" id="SSF54980">
    <property type="entry name" value="EF-G C-terminal domain-like"/>
    <property type="match status" value="1"/>
</dbReference>
<evidence type="ECO:0000313" key="4">
    <source>
        <dbReference type="Proteomes" id="UP000325081"/>
    </source>
</evidence>
<accession>A0A5A7Q1Z4</accession>